<organism evidence="3 4">
    <name type="scientific">Vibrio aerogenes CECT 7868</name>
    <dbReference type="NCBI Taxonomy" id="1216006"/>
    <lineage>
        <taxon>Bacteria</taxon>
        <taxon>Pseudomonadati</taxon>
        <taxon>Pseudomonadota</taxon>
        <taxon>Gammaproteobacteria</taxon>
        <taxon>Vibrionales</taxon>
        <taxon>Vibrionaceae</taxon>
        <taxon>Vibrio</taxon>
    </lineage>
</organism>
<dbReference type="OrthoDB" id="5879783at2"/>
<name>A0A1M5XFU3_9VIBR</name>
<dbReference type="Pfam" id="PF00431">
    <property type="entry name" value="CUB"/>
    <property type="match status" value="1"/>
</dbReference>
<dbReference type="InterPro" id="IPR000859">
    <property type="entry name" value="CUB_dom"/>
</dbReference>
<evidence type="ECO:0000259" key="2">
    <source>
        <dbReference type="Pfam" id="PF00431"/>
    </source>
</evidence>
<sequence length="123" mass="14461">MNKYEIILRKLNPTIEEEVTIELNKTMLTVFAGICSYPIQVDQSYWITFSMSDFELHEQDCSEEYSVIRVNNAYSYELKGILNGDTIDTGVFKIQDEYLSFEFGYLDGKYICLYVDRLDIEFL</sequence>
<reference evidence="3 4" key="1">
    <citation type="submission" date="2016-11" db="EMBL/GenBank/DDBJ databases">
        <authorList>
            <person name="Jaros S."/>
            <person name="Januszkiewicz K."/>
            <person name="Wedrychowicz H."/>
        </authorList>
    </citation>
    <scope>NUCLEOTIDE SEQUENCE [LARGE SCALE GENOMIC DNA]</scope>
    <source>
        <strain evidence="3 4">CECT 7868</strain>
    </source>
</reference>
<evidence type="ECO:0000256" key="1">
    <source>
        <dbReference type="ARBA" id="ARBA00023157"/>
    </source>
</evidence>
<feature type="domain" description="CUB" evidence="2">
    <location>
        <begin position="35"/>
        <end position="103"/>
    </location>
</feature>
<dbReference type="STRING" id="1216006.VA7868_01131"/>
<gene>
    <name evidence="3" type="ORF">VA7868_01131</name>
</gene>
<keyword evidence="1" id="KW-1015">Disulfide bond</keyword>
<proteinExistence type="predicted"/>
<evidence type="ECO:0000313" key="3">
    <source>
        <dbReference type="EMBL" id="SHH98384.1"/>
    </source>
</evidence>
<accession>A0A1M5XFU3</accession>
<dbReference type="Proteomes" id="UP000184608">
    <property type="component" value="Unassembled WGS sequence"/>
</dbReference>
<dbReference type="EMBL" id="FQXZ01000011">
    <property type="protein sequence ID" value="SHH98384.1"/>
    <property type="molecule type" value="Genomic_DNA"/>
</dbReference>
<dbReference type="AlphaFoldDB" id="A0A1M5XFU3"/>
<keyword evidence="4" id="KW-1185">Reference proteome</keyword>
<dbReference type="RefSeq" id="WP_073602888.1">
    <property type="nucleotide sequence ID" value="NZ_FQXZ01000011.1"/>
</dbReference>
<protein>
    <recommendedName>
        <fullName evidence="2">CUB domain-containing protein</fullName>
    </recommendedName>
</protein>
<evidence type="ECO:0000313" key="4">
    <source>
        <dbReference type="Proteomes" id="UP000184608"/>
    </source>
</evidence>